<feature type="chain" id="PRO_5042530172" description="SMP-30/Gluconolactonase/LRE-like region domain-containing protein" evidence="1">
    <location>
        <begin position="20"/>
        <end position="347"/>
    </location>
</feature>
<keyword evidence="1" id="KW-0732">Signal</keyword>
<sequence length="347" mass="36345">MLSVKLAAAVLACLPAAIASATFGTWTNDDCTGDYFEVTANGGCFSDNSGDSPYSDPEKRKDCAPVHTIYNFPNGTWVENLAVRSSGNILVTLDTAPEVWEIHPTNYSASLVHTFPNATSTMGITEIKPDYFAVVVGNFSLATFLGTKGSWNVVDANFLNGLTTQPHAASNVLVADANQGVIFEVNISTGTSRVLIDDPALKPNETTQASVGSIHSRGDYLYFTNSFASPVLGRFTLAENGTAMGPAETIVSKPNYPTLLGGWANDFALDANGNAFIATDTSNSLVRAAPSGELIIVAGGVNSTVVEGDTSAAFGRTSRDSKTLYLTAHGDSGYPGKVLAVDVAAYS</sequence>
<dbReference type="SUPFAM" id="SSF63829">
    <property type="entry name" value="Calcium-dependent phosphotriesterase"/>
    <property type="match status" value="1"/>
</dbReference>
<keyword evidence="3" id="KW-1185">Reference proteome</keyword>
<proteinExistence type="predicted"/>
<dbReference type="AlphaFoldDB" id="A0AAJ0G4X8"/>
<organism evidence="2 3">
    <name type="scientific">Extremus antarcticus</name>
    <dbReference type="NCBI Taxonomy" id="702011"/>
    <lineage>
        <taxon>Eukaryota</taxon>
        <taxon>Fungi</taxon>
        <taxon>Dikarya</taxon>
        <taxon>Ascomycota</taxon>
        <taxon>Pezizomycotina</taxon>
        <taxon>Dothideomycetes</taxon>
        <taxon>Dothideomycetidae</taxon>
        <taxon>Mycosphaerellales</taxon>
        <taxon>Extremaceae</taxon>
        <taxon>Extremus</taxon>
    </lineage>
</organism>
<evidence type="ECO:0008006" key="4">
    <source>
        <dbReference type="Google" id="ProtNLM"/>
    </source>
</evidence>
<dbReference type="PANTHER" id="PTHR42060:SF1">
    <property type="entry name" value="NHL REPEAT-CONTAINING PROTEIN"/>
    <property type="match status" value="1"/>
</dbReference>
<protein>
    <recommendedName>
        <fullName evidence="4">SMP-30/Gluconolactonase/LRE-like region domain-containing protein</fullName>
    </recommendedName>
</protein>
<dbReference type="Gene3D" id="2.120.10.30">
    <property type="entry name" value="TolB, C-terminal domain"/>
    <property type="match status" value="1"/>
</dbReference>
<dbReference type="Proteomes" id="UP001271007">
    <property type="component" value="Unassembled WGS sequence"/>
</dbReference>
<dbReference type="InterPro" id="IPR011042">
    <property type="entry name" value="6-blade_b-propeller_TolB-like"/>
</dbReference>
<dbReference type="InterPro" id="IPR052998">
    <property type="entry name" value="Hetero-Diels-Alderase-like"/>
</dbReference>
<gene>
    <name evidence="2" type="ORF">LTR09_011570</name>
</gene>
<feature type="signal peptide" evidence="1">
    <location>
        <begin position="1"/>
        <end position="19"/>
    </location>
</feature>
<accession>A0AAJ0G4X8</accession>
<comment type="caution">
    <text evidence="2">The sequence shown here is derived from an EMBL/GenBank/DDBJ whole genome shotgun (WGS) entry which is preliminary data.</text>
</comment>
<evidence type="ECO:0000256" key="1">
    <source>
        <dbReference type="SAM" id="SignalP"/>
    </source>
</evidence>
<name>A0AAJ0G4X8_9PEZI</name>
<evidence type="ECO:0000313" key="3">
    <source>
        <dbReference type="Proteomes" id="UP001271007"/>
    </source>
</evidence>
<reference evidence="2" key="1">
    <citation type="submission" date="2023-04" db="EMBL/GenBank/DDBJ databases">
        <title>Black Yeasts Isolated from many extreme environments.</title>
        <authorList>
            <person name="Coleine C."/>
            <person name="Stajich J.E."/>
            <person name="Selbmann L."/>
        </authorList>
    </citation>
    <scope>NUCLEOTIDE SEQUENCE</scope>
    <source>
        <strain evidence="2">CCFEE 5312</strain>
    </source>
</reference>
<dbReference type="EMBL" id="JAWDJX010000071">
    <property type="protein sequence ID" value="KAK3047001.1"/>
    <property type="molecule type" value="Genomic_DNA"/>
</dbReference>
<dbReference type="PANTHER" id="PTHR42060">
    <property type="entry name" value="NHL REPEAT-CONTAINING PROTEIN-RELATED"/>
    <property type="match status" value="1"/>
</dbReference>
<evidence type="ECO:0000313" key="2">
    <source>
        <dbReference type="EMBL" id="KAK3047001.1"/>
    </source>
</evidence>